<gene>
    <name evidence="1" type="ORF">J5A53_04660</name>
</gene>
<evidence type="ECO:0000313" key="2">
    <source>
        <dbReference type="Proteomes" id="UP000677180"/>
    </source>
</evidence>
<sequence length="91" mass="10347">MAILELDPTDVSTWPYWMTLKQVEMALQVSRPVLVAMLSGEDPILPSTIINRHKSGKRVHRRVKRDDVLNLSPSVVESPDEFDIDSDSDEE</sequence>
<dbReference type="GeneID" id="64407621"/>
<dbReference type="EMBL" id="CP072385">
    <property type="protein sequence ID" value="QUC11988.1"/>
    <property type="molecule type" value="Genomic_DNA"/>
</dbReference>
<dbReference type="Proteomes" id="UP000677180">
    <property type="component" value="Chromosome"/>
</dbReference>
<protein>
    <submittedName>
        <fullName evidence="1">Uncharacterized protein</fullName>
    </submittedName>
</protein>
<proteinExistence type="predicted"/>
<reference evidence="1" key="1">
    <citation type="submission" date="2021-03" db="EMBL/GenBank/DDBJ databases">
        <title>Human Oral Microbial Genomes.</title>
        <authorList>
            <person name="Johnston C.D."/>
            <person name="Chen T."/>
            <person name="Dewhirst F.E."/>
        </authorList>
    </citation>
    <scope>NUCLEOTIDE SEQUENCE</scope>
    <source>
        <strain evidence="1">F0714</strain>
    </source>
</reference>
<organism evidence="1 2">
    <name type="scientific">Arachnia propionica</name>
    <dbReference type="NCBI Taxonomy" id="1750"/>
    <lineage>
        <taxon>Bacteria</taxon>
        <taxon>Bacillati</taxon>
        <taxon>Actinomycetota</taxon>
        <taxon>Actinomycetes</taxon>
        <taxon>Propionibacteriales</taxon>
        <taxon>Propionibacteriaceae</taxon>
        <taxon>Arachnia</taxon>
    </lineage>
</organism>
<evidence type="ECO:0000313" key="1">
    <source>
        <dbReference type="EMBL" id="QUC11988.1"/>
    </source>
</evidence>
<dbReference type="AlphaFoldDB" id="A0AB37I5C1"/>
<dbReference type="RefSeq" id="WP_123824175.1">
    <property type="nucleotide sequence ID" value="NZ_CAUVFX010000017.1"/>
</dbReference>
<accession>A0AB37I5C1</accession>
<name>A0AB37I5C1_9ACTN</name>